<reference evidence="9" key="1">
    <citation type="journal article" date="2020" name="J Insects Food Feed">
        <title>The yellow mealworm (Tenebrio molitor) genome: a resource for the emerging insects as food and feed industry.</title>
        <authorList>
            <person name="Eriksson T."/>
            <person name="Andere A."/>
            <person name="Kelstrup H."/>
            <person name="Emery V."/>
            <person name="Picard C."/>
        </authorList>
    </citation>
    <scope>NUCLEOTIDE SEQUENCE</scope>
    <source>
        <strain evidence="9">Stoneville</strain>
        <tissue evidence="9">Whole head</tissue>
    </source>
</reference>
<evidence type="ECO:0000256" key="3">
    <source>
        <dbReference type="ARBA" id="ARBA00022692"/>
    </source>
</evidence>
<keyword evidence="3 8" id="KW-0812">Transmembrane</keyword>
<dbReference type="EMBL" id="JABDTM020025803">
    <property type="protein sequence ID" value="KAH0812777.1"/>
    <property type="molecule type" value="Genomic_DNA"/>
</dbReference>
<keyword evidence="6 8" id="KW-0675">Receptor</keyword>
<feature type="transmembrane region" description="Helical" evidence="8">
    <location>
        <begin position="26"/>
        <end position="47"/>
    </location>
</feature>
<dbReference type="GO" id="GO:0008049">
    <property type="term" value="P:male courtship behavior"/>
    <property type="evidence" value="ECO:0007669"/>
    <property type="project" value="TreeGrafter"/>
</dbReference>
<evidence type="ECO:0000256" key="7">
    <source>
        <dbReference type="ARBA" id="ARBA00023224"/>
    </source>
</evidence>
<dbReference type="GO" id="GO:0050909">
    <property type="term" value="P:sensory perception of taste"/>
    <property type="evidence" value="ECO:0007669"/>
    <property type="project" value="InterPro"/>
</dbReference>
<comment type="caution">
    <text evidence="9">The sequence shown here is derived from an EMBL/GenBank/DDBJ whole genome shotgun (WGS) entry which is preliminary data.</text>
</comment>
<dbReference type="Pfam" id="PF08395">
    <property type="entry name" value="7tm_7"/>
    <property type="match status" value="1"/>
</dbReference>
<evidence type="ECO:0000256" key="1">
    <source>
        <dbReference type="ARBA" id="ARBA00004651"/>
    </source>
</evidence>
<evidence type="ECO:0000256" key="8">
    <source>
        <dbReference type="RuleBase" id="RU363108"/>
    </source>
</evidence>
<dbReference type="GO" id="GO:0030425">
    <property type="term" value="C:dendrite"/>
    <property type="evidence" value="ECO:0007669"/>
    <property type="project" value="TreeGrafter"/>
</dbReference>
<sequence>MLPTFVKLLNVIAIPLRKPRQKSYNFYLSVMVVFYTALTVTSLWHILHGSYFASNPMNAILHILVYIVINVLDVVAILQSGYCKSTRVDDLLQTLEDIRVFINERSRRRTEDKLVKLQRLDFVLFHATLVPWLVFMSWWVLHVTNFKMLLVYGLVYFNYYLTSMEVLKILMLLQLIKHLACETNRLLFRNLTQRNYLSDAVLKNYDKLMDCITLFNEAFGLQILGTVIVTPLVMVQAIFFNLSQIVFPSLMRTIVVNVATVFKFTLFLILSFMIATPSRRIAKEFQNARRICNTFRTNSRRCDRVERVLELVSSQLRNRRTSISAAGFFDADYTIIRNILVSTVSYVIVFLQINAKLPKSL</sequence>
<dbReference type="AlphaFoldDB" id="A0A8J6HEQ9"/>
<feature type="transmembrane region" description="Helical" evidence="8">
    <location>
        <begin position="153"/>
        <end position="176"/>
    </location>
</feature>
<name>A0A8J6HEQ9_TENMO</name>
<feature type="transmembrane region" description="Helical" evidence="8">
    <location>
        <begin position="59"/>
        <end position="78"/>
    </location>
</feature>
<comment type="subcellular location">
    <subcellularLocation>
        <location evidence="1 8">Cell membrane</location>
        <topology evidence="1 8">Multi-pass membrane protein</topology>
    </subcellularLocation>
</comment>
<evidence type="ECO:0000313" key="10">
    <source>
        <dbReference type="Proteomes" id="UP000719412"/>
    </source>
</evidence>
<organism evidence="9 10">
    <name type="scientific">Tenebrio molitor</name>
    <name type="common">Yellow mealworm beetle</name>
    <dbReference type="NCBI Taxonomy" id="7067"/>
    <lineage>
        <taxon>Eukaryota</taxon>
        <taxon>Metazoa</taxon>
        <taxon>Ecdysozoa</taxon>
        <taxon>Arthropoda</taxon>
        <taxon>Hexapoda</taxon>
        <taxon>Insecta</taxon>
        <taxon>Pterygota</taxon>
        <taxon>Neoptera</taxon>
        <taxon>Endopterygota</taxon>
        <taxon>Coleoptera</taxon>
        <taxon>Polyphaga</taxon>
        <taxon>Cucujiformia</taxon>
        <taxon>Tenebrionidae</taxon>
        <taxon>Tenebrio</taxon>
    </lineage>
</organism>
<dbReference type="Proteomes" id="UP000719412">
    <property type="component" value="Unassembled WGS sequence"/>
</dbReference>
<evidence type="ECO:0000313" key="9">
    <source>
        <dbReference type="EMBL" id="KAH0812777.1"/>
    </source>
</evidence>
<feature type="transmembrane region" description="Helical" evidence="8">
    <location>
        <begin position="254"/>
        <end position="275"/>
    </location>
</feature>
<feature type="transmembrane region" description="Helical" evidence="8">
    <location>
        <begin position="122"/>
        <end position="141"/>
    </location>
</feature>
<dbReference type="GO" id="GO:0030424">
    <property type="term" value="C:axon"/>
    <property type="evidence" value="ECO:0007669"/>
    <property type="project" value="TreeGrafter"/>
</dbReference>
<dbReference type="GO" id="GO:0043025">
    <property type="term" value="C:neuronal cell body"/>
    <property type="evidence" value="ECO:0007669"/>
    <property type="project" value="TreeGrafter"/>
</dbReference>
<dbReference type="PANTHER" id="PTHR21143">
    <property type="entry name" value="INVERTEBRATE GUSTATORY RECEPTOR"/>
    <property type="match status" value="1"/>
</dbReference>
<accession>A0A8J6HEQ9</accession>
<reference evidence="9" key="2">
    <citation type="submission" date="2021-08" db="EMBL/GenBank/DDBJ databases">
        <authorList>
            <person name="Eriksson T."/>
        </authorList>
    </citation>
    <scope>NUCLEOTIDE SEQUENCE</scope>
    <source>
        <strain evidence="9">Stoneville</strain>
        <tissue evidence="9">Whole head</tissue>
    </source>
</reference>
<keyword evidence="7 8" id="KW-0807">Transducer</keyword>
<evidence type="ECO:0000256" key="6">
    <source>
        <dbReference type="ARBA" id="ARBA00023170"/>
    </source>
</evidence>
<comment type="function">
    <text evidence="8">Gustatory receptor which mediates acceptance or avoidance behavior, depending on its substrates.</text>
</comment>
<evidence type="ECO:0000256" key="2">
    <source>
        <dbReference type="ARBA" id="ARBA00022475"/>
    </source>
</evidence>
<keyword evidence="2 8" id="KW-1003">Cell membrane</keyword>
<comment type="similarity">
    <text evidence="8">Belongs to the insect chemoreceptor superfamily. Gustatory receptor (GR) family.</text>
</comment>
<evidence type="ECO:0000256" key="4">
    <source>
        <dbReference type="ARBA" id="ARBA00022989"/>
    </source>
</evidence>
<proteinExistence type="inferred from homology"/>
<dbReference type="PANTHER" id="PTHR21143:SF104">
    <property type="entry name" value="GUSTATORY RECEPTOR 8A-RELATED"/>
    <property type="match status" value="1"/>
</dbReference>
<gene>
    <name evidence="9" type="ORF">GEV33_010009</name>
</gene>
<keyword evidence="10" id="KW-1185">Reference proteome</keyword>
<evidence type="ECO:0000256" key="5">
    <source>
        <dbReference type="ARBA" id="ARBA00023136"/>
    </source>
</evidence>
<dbReference type="OrthoDB" id="6478931at2759"/>
<feature type="transmembrane region" description="Helical" evidence="8">
    <location>
        <begin position="219"/>
        <end position="242"/>
    </location>
</feature>
<keyword evidence="5 8" id="KW-0472">Membrane</keyword>
<dbReference type="GO" id="GO:0007635">
    <property type="term" value="P:chemosensory behavior"/>
    <property type="evidence" value="ECO:0007669"/>
    <property type="project" value="TreeGrafter"/>
</dbReference>
<dbReference type="InterPro" id="IPR013604">
    <property type="entry name" value="7TM_chemorcpt"/>
</dbReference>
<dbReference type="GO" id="GO:0005886">
    <property type="term" value="C:plasma membrane"/>
    <property type="evidence" value="ECO:0007669"/>
    <property type="project" value="UniProtKB-SubCell"/>
</dbReference>
<comment type="caution">
    <text evidence="8">Lacks conserved residue(s) required for the propagation of feature annotation.</text>
</comment>
<protein>
    <recommendedName>
        <fullName evidence="8">Gustatory receptor</fullName>
    </recommendedName>
</protein>
<dbReference type="GO" id="GO:0007165">
    <property type="term" value="P:signal transduction"/>
    <property type="evidence" value="ECO:0007669"/>
    <property type="project" value="UniProtKB-KW"/>
</dbReference>
<keyword evidence="4 8" id="KW-1133">Transmembrane helix</keyword>